<keyword evidence="3" id="KW-1185">Reference proteome</keyword>
<name>A0ABV6B9U5_9GAMM</name>
<dbReference type="Proteomes" id="UP001589813">
    <property type="component" value="Unassembled WGS sequence"/>
</dbReference>
<dbReference type="Pfam" id="PF10592">
    <property type="entry name" value="AIPR"/>
    <property type="match status" value="1"/>
</dbReference>
<gene>
    <name evidence="2" type="ORF">ACFFJP_05005</name>
</gene>
<evidence type="ECO:0000313" key="2">
    <source>
        <dbReference type="EMBL" id="MFC0047643.1"/>
    </source>
</evidence>
<reference evidence="2 3" key="1">
    <citation type="submission" date="2024-09" db="EMBL/GenBank/DDBJ databases">
        <authorList>
            <person name="Sun Q."/>
            <person name="Mori K."/>
        </authorList>
    </citation>
    <scope>NUCLEOTIDE SEQUENCE [LARGE SCALE GENOMIC DNA]</scope>
    <source>
        <strain evidence="2 3">KCTC 23315</strain>
    </source>
</reference>
<comment type="caution">
    <text evidence="2">The sequence shown here is derived from an EMBL/GenBank/DDBJ whole genome shotgun (WGS) entry which is preliminary data.</text>
</comment>
<dbReference type="RefSeq" id="WP_377241095.1">
    <property type="nucleotide sequence ID" value="NZ_JBHLXP010000001.1"/>
</dbReference>
<sequence>MKYGKLNDSPFWVSLQQRTDLAIHGNLNAALYALELHNNIADIVSLAPEIITEGGDDENIDLLYVDLDSASVYVIQSFQSPLFREQGARPNKARDSSYAVMALSTMTIEDIPNRIREQVVIAREAIQSDLIKNLYIWFVHNCPETDECKRIMDGIGTQAATMLRGLGKSSIIVDASEVGLETLDQLYKSQQNAILISDVIETPKNAGFVEYSDTGWTAFSTSVTASFLKNLYSRYGEDKLFSANVRSYMGSNNKDQAINGQIKKSALETPSDFYVCNNGITALVHDFEVKFPSEDDKNLGRLLNITGISIVNGAQTTGCLSTNEQVIDPRIKVAIRFIKVNDDEKVRKITLANNSQNKVLASDFRSGDEVQSRLRSEFERVGDAFYTGGLRKILTPAQKRILIDPETLAQVLTAFHGHPTSSYHQKTEIWEKDELYNIAFNATITSRHILFIYSLYEAIVSYKNDIAISNRHGNLLEQDKPKHEFLSKPGVSFIVIHAVASIIEMIVGKVIPNKYSLSFRDDINREQSIQLWENVIKQVVKRTVRLLPATDNRLSQRAKITEIMDNFREDMDMFRDNFNEWFPDLIKAIKL</sequence>
<proteinExistence type="predicted"/>
<dbReference type="EMBL" id="JBHLXP010000001">
    <property type="protein sequence ID" value="MFC0047643.1"/>
    <property type="molecule type" value="Genomic_DNA"/>
</dbReference>
<evidence type="ECO:0000313" key="3">
    <source>
        <dbReference type="Proteomes" id="UP001589813"/>
    </source>
</evidence>
<feature type="domain" description="Abortive phage infection protein C-terminal" evidence="1">
    <location>
        <begin position="241"/>
        <end position="539"/>
    </location>
</feature>
<accession>A0ABV6B9U5</accession>
<organism evidence="2 3">
    <name type="scientific">Rheinheimera tilapiae</name>
    <dbReference type="NCBI Taxonomy" id="875043"/>
    <lineage>
        <taxon>Bacteria</taxon>
        <taxon>Pseudomonadati</taxon>
        <taxon>Pseudomonadota</taxon>
        <taxon>Gammaproteobacteria</taxon>
        <taxon>Chromatiales</taxon>
        <taxon>Chromatiaceae</taxon>
        <taxon>Rheinheimera</taxon>
    </lineage>
</organism>
<evidence type="ECO:0000259" key="1">
    <source>
        <dbReference type="Pfam" id="PF10592"/>
    </source>
</evidence>
<dbReference type="InterPro" id="IPR018891">
    <property type="entry name" value="AIPR_C"/>
</dbReference>
<protein>
    <submittedName>
        <fullName evidence="2">AIPR family protein</fullName>
    </submittedName>
</protein>